<keyword evidence="4" id="KW-0788">Thiol protease</keyword>
<keyword evidence="3" id="KW-0378">Hydrolase</keyword>
<feature type="compositionally biased region" description="Polar residues" evidence="5">
    <location>
        <begin position="72"/>
        <end position="85"/>
    </location>
</feature>
<evidence type="ECO:0000256" key="4">
    <source>
        <dbReference type="ARBA" id="ARBA00022807"/>
    </source>
</evidence>
<dbReference type="PANTHER" id="PTHR47053">
    <property type="entry name" value="MUREIN DD-ENDOPEPTIDASE MEPH-RELATED"/>
    <property type="match status" value="1"/>
</dbReference>
<evidence type="ECO:0000256" key="1">
    <source>
        <dbReference type="ARBA" id="ARBA00007074"/>
    </source>
</evidence>
<feature type="region of interest" description="Disordered" evidence="5">
    <location>
        <begin position="32"/>
        <end position="85"/>
    </location>
</feature>
<keyword evidence="6" id="KW-0732">Signal</keyword>
<sequence>MFIKNNMYLMLAVTFISLSTSTAIFTETVSAEQTSTEISESTTLSKDSTTGNTMETASSSSSTKETVISSADEANQINNVEQTSPIPVTDDEEELRKQFEADYRSSVMSFEEYKSFIETLKKLTPTQSDLPAARAFSAGTQRDQIVAEAKKHLGKPYTQKHPDRLGPNKFDCSGLTRYVFLQVTGKNIGDWTVPQEKSGTKVSISKATISQLQPGDLLFWGNTGATYHVALYIGNGQYIHAPNYDTNVEVSQIWWSEFPPSFALKMNLSDPVAQGEPINDGSYVTITKKGYDIYNSFDWSIKTTSDKILNNTYQAKVKYNHSNGITYFSLYDSNGTWQGYVNSKAVEKGAGKQGAWMKNDDFVTVTKNGGTIWGNIDDFSSVKGSTTSLYQKTYHAQGRYNHFSGQVYYSLYDSNGAWQGFINKRDVERGAGKQGAWMKNDDFVTVIKKGGTVWSNIDDFSSVKGSTTSLYQKTYHAQGRYNHFSGQVYYSLYDSNGAWQGFINKSDVERGAGKQGAWMKNDDFVTVIKKGGTIWSNIYDFSSVKGSTTSLYQKTYHAQGRYNHFSGQVYYSLYDSKGIWQGFINKRDVERGAGKQGAWISNNEQVTIAKKDYTIWGDINTFSSKKGTTNNIYKKVYHAQGRYNHFSGTVYYSLYDNNKKWIGFINKTGVSVNH</sequence>
<dbReference type="PROSITE" id="PS51935">
    <property type="entry name" value="NLPC_P60"/>
    <property type="match status" value="1"/>
</dbReference>
<keyword evidence="2" id="KW-0645">Protease</keyword>
<dbReference type="Proteomes" id="UP000195080">
    <property type="component" value="Chromosome"/>
</dbReference>
<evidence type="ECO:0000259" key="7">
    <source>
        <dbReference type="PROSITE" id="PS51935"/>
    </source>
</evidence>
<evidence type="ECO:0000256" key="2">
    <source>
        <dbReference type="ARBA" id="ARBA00022670"/>
    </source>
</evidence>
<name>A0ABZ2T490_9ENTE</name>
<reference evidence="9" key="1">
    <citation type="submission" date="2017-05" db="EMBL/GenBank/DDBJ databases">
        <title>The Genome Sequence of EEnterococcus faecalis 9F2_4866.</title>
        <authorList>
            <consortium name="The Broad Institute Genomics Platform"/>
            <consortium name="The Broad Institute Genomic Center for Infectious Diseases"/>
            <person name="Earl A."/>
            <person name="Manson A."/>
            <person name="Schwartman J."/>
            <person name="Gilmore M."/>
            <person name="Abouelleil A."/>
            <person name="Cao P."/>
            <person name="Chapman S."/>
            <person name="Cusick C."/>
            <person name="Shea T."/>
            <person name="Young S."/>
            <person name="Neafsey D."/>
            <person name="Nusbaum C."/>
            <person name="Birren B."/>
        </authorList>
    </citation>
    <scope>NUCLEOTIDE SEQUENCE [LARGE SCALE GENOMIC DNA]</scope>
    <source>
        <strain evidence="9">12C11_DIV0727</strain>
    </source>
</reference>
<feature type="chain" id="PRO_5046449661" evidence="6">
    <location>
        <begin position="26"/>
        <end position="674"/>
    </location>
</feature>
<comment type="similarity">
    <text evidence="1">Belongs to the peptidase C40 family.</text>
</comment>
<dbReference type="EMBL" id="CP147248">
    <property type="protein sequence ID" value="WYJ86200.1"/>
    <property type="molecule type" value="Genomic_DNA"/>
</dbReference>
<evidence type="ECO:0000256" key="6">
    <source>
        <dbReference type="SAM" id="SignalP"/>
    </source>
</evidence>
<keyword evidence="9" id="KW-1185">Reference proteome</keyword>
<dbReference type="InterPro" id="IPR051202">
    <property type="entry name" value="Peptidase_C40"/>
</dbReference>
<dbReference type="InterPro" id="IPR038765">
    <property type="entry name" value="Papain-like_cys_pep_sf"/>
</dbReference>
<proteinExistence type="inferred from homology"/>
<dbReference type="InterPro" id="IPR000064">
    <property type="entry name" value="NLP_P60_dom"/>
</dbReference>
<dbReference type="PANTHER" id="PTHR47053:SF1">
    <property type="entry name" value="MUREIN DD-ENDOPEPTIDASE MEPH-RELATED"/>
    <property type="match status" value="1"/>
</dbReference>
<accession>A0ABZ2T490</accession>
<organism evidence="8 9">
    <name type="scientific">Candidatus Enterococcus lemimoniae</name>
    <dbReference type="NCBI Taxonomy" id="1834167"/>
    <lineage>
        <taxon>Bacteria</taxon>
        <taxon>Bacillati</taxon>
        <taxon>Bacillota</taxon>
        <taxon>Bacilli</taxon>
        <taxon>Lactobacillales</taxon>
        <taxon>Enterococcaceae</taxon>
        <taxon>Enterococcus</taxon>
    </lineage>
</organism>
<reference evidence="8 9" key="2">
    <citation type="submission" date="2024-03" db="EMBL/GenBank/DDBJ databases">
        <title>The Genome Sequence of Enterococcus sp. DIV0727d.</title>
        <authorList>
            <consortium name="The Broad Institute Genomics Platform"/>
            <consortium name="The Broad Institute Microbial Omics Core"/>
            <consortium name="The Broad Institute Genomic Center for Infectious Diseases"/>
            <person name="Earl A."/>
            <person name="Manson A."/>
            <person name="Gilmore M."/>
            <person name="Schwartman J."/>
            <person name="Shea T."/>
            <person name="Abouelleil A."/>
            <person name="Cao P."/>
            <person name="Chapman S."/>
            <person name="Cusick C."/>
            <person name="Young S."/>
            <person name="Neafsey D."/>
            <person name="Nusbaum C."/>
            <person name="Birren B."/>
        </authorList>
    </citation>
    <scope>NUCLEOTIDE SEQUENCE [LARGE SCALE GENOMIC DNA]</scope>
    <source>
        <strain evidence="8 9">12C11_DIV0727</strain>
    </source>
</reference>
<dbReference type="Pfam" id="PF00877">
    <property type="entry name" value="NLPC_P60"/>
    <property type="match status" value="1"/>
</dbReference>
<protein>
    <submittedName>
        <fullName evidence="8">Peptidoglycan DL-endopeptidase CwlO</fullName>
    </submittedName>
</protein>
<evidence type="ECO:0000256" key="3">
    <source>
        <dbReference type="ARBA" id="ARBA00022801"/>
    </source>
</evidence>
<feature type="signal peptide" evidence="6">
    <location>
        <begin position="1"/>
        <end position="25"/>
    </location>
</feature>
<feature type="domain" description="NlpC/P60" evidence="7">
    <location>
        <begin position="139"/>
        <end position="273"/>
    </location>
</feature>
<evidence type="ECO:0000313" key="8">
    <source>
        <dbReference type="EMBL" id="WYJ86200.1"/>
    </source>
</evidence>
<gene>
    <name evidence="8" type="ORF">A5866_001278</name>
</gene>
<dbReference type="SUPFAM" id="SSF54001">
    <property type="entry name" value="Cysteine proteinases"/>
    <property type="match status" value="1"/>
</dbReference>
<dbReference type="Gene3D" id="3.90.1720.10">
    <property type="entry name" value="endopeptidase domain like (from Nostoc punctiforme)"/>
    <property type="match status" value="1"/>
</dbReference>
<dbReference type="RefSeq" id="WP_339099754.1">
    <property type="nucleotide sequence ID" value="NZ_CP147248.1"/>
</dbReference>
<evidence type="ECO:0000256" key="5">
    <source>
        <dbReference type="SAM" id="MobiDB-lite"/>
    </source>
</evidence>
<feature type="compositionally biased region" description="Low complexity" evidence="5">
    <location>
        <begin position="53"/>
        <end position="70"/>
    </location>
</feature>
<evidence type="ECO:0000313" key="9">
    <source>
        <dbReference type="Proteomes" id="UP000195080"/>
    </source>
</evidence>
<feature type="compositionally biased region" description="Low complexity" evidence="5">
    <location>
        <begin position="32"/>
        <end position="45"/>
    </location>
</feature>